<accession>A0A4U6W2J8</accession>
<evidence type="ECO:0000313" key="3">
    <source>
        <dbReference type="Proteomes" id="UP000298652"/>
    </source>
</evidence>
<sequence length="88" mass="9436">MGFPRESSNLSGVVFILFPFTPAGTYVCSVILCYLLGYICAAACSFLGLHVATLLNLVLFWACLCICLGSSTDLIGLLVFSFNALLFV</sequence>
<dbReference type="Proteomes" id="UP000298652">
    <property type="component" value="Chromosome 2"/>
</dbReference>
<dbReference type="Gramene" id="TKW31647">
    <property type="protein sequence ID" value="TKW31647"/>
    <property type="gene ID" value="SEVIR_2G119750v2"/>
</dbReference>
<evidence type="ECO:0000256" key="1">
    <source>
        <dbReference type="SAM" id="Phobius"/>
    </source>
</evidence>
<keyword evidence="1" id="KW-0472">Membrane</keyword>
<gene>
    <name evidence="2" type="ORF">SEVIR_2G119750v2</name>
</gene>
<protein>
    <submittedName>
        <fullName evidence="2">Uncharacterized protein</fullName>
    </submittedName>
</protein>
<dbReference type="AlphaFoldDB" id="A0A4U6W2J8"/>
<name>A0A4U6W2J8_SETVI</name>
<dbReference type="EMBL" id="CM016553">
    <property type="protein sequence ID" value="TKW31647.1"/>
    <property type="molecule type" value="Genomic_DNA"/>
</dbReference>
<organism evidence="2 3">
    <name type="scientific">Setaria viridis</name>
    <name type="common">Green bristlegrass</name>
    <name type="synonym">Setaria italica subsp. viridis</name>
    <dbReference type="NCBI Taxonomy" id="4556"/>
    <lineage>
        <taxon>Eukaryota</taxon>
        <taxon>Viridiplantae</taxon>
        <taxon>Streptophyta</taxon>
        <taxon>Embryophyta</taxon>
        <taxon>Tracheophyta</taxon>
        <taxon>Spermatophyta</taxon>
        <taxon>Magnoliopsida</taxon>
        <taxon>Liliopsida</taxon>
        <taxon>Poales</taxon>
        <taxon>Poaceae</taxon>
        <taxon>PACMAD clade</taxon>
        <taxon>Panicoideae</taxon>
        <taxon>Panicodae</taxon>
        <taxon>Paniceae</taxon>
        <taxon>Cenchrinae</taxon>
        <taxon>Setaria</taxon>
    </lineage>
</organism>
<feature type="transmembrane region" description="Helical" evidence="1">
    <location>
        <begin position="12"/>
        <end position="39"/>
    </location>
</feature>
<keyword evidence="3" id="KW-1185">Reference proteome</keyword>
<reference evidence="2" key="1">
    <citation type="submission" date="2019-03" db="EMBL/GenBank/DDBJ databases">
        <title>WGS assembly of Setaria viridis.</title>
        <authorList>
            <person name="Huang P."/>
            <person name="Jenkins J."/>
            <person name="Grimwood J."/>
            <person name="Barry K."/>
            <person name="Healey A."/>
            <person name="Mamidi S."/>
            <person name="Sreedasyam A."/>
            <person name="Shu S."/>
            <person name="Feldman M."/>
            <person name="Wu J."/>
            <person name="Yu Y."/>
            <person name="Chen C."/>
            <person name="Johnson J."/>
            <person name="Rokhsar D."/>
            <person name="Baxter I."/>
            <person name="Schmutz J."/>
            <person name="Brutnell T."/>
            <person name="Kellogg E."/>
        </authorList>
    </citation>
    <scope>NUCLEOTIDE SEQUENCE [LARGE SCALE GENOMIC DNA]</scope>
</reference>
<keyword evidence="1" id="KW-0812">Transmembrane</keyword>
<evidence type="ECO:0000313" key="2">
    <source>
        <dbReference type="EMBL" id="TKW31647.1"/>
    </source>
</evidence>
<proteinExistence type="predicted"/>
<keyword evidence="1" id="KW-1133">Transmembrane helix</keyword>
<feature type="transmembrane region" description="Helical" evidence="1">
    <location>
        <begin position="59"/>
        <end position="87"/>
    </location>
</feature>